<organism evidence="9 10">
    <name type="scientific">Pseudomonas cavernicola</name>
    <dbReference type="NCBI Taxonomy" id="2320866"/>
    <lineage>
        <taxon>Bacteria</taxon>
        <taxon>Pseudomonadati</taxon>
        <taxon>Pseudomonadota</taxon>
        <taxon>Gammaproteobacteria</taxon>
        <taxon>Pseudomonadales</taxon>
        <taxon>Pseudomonadaceae</taxon>
        <taxon>Pseudomonas</taxon>
    </lineage>
</organism>
<keyword evidence="10" id="KW-1185">Reference proteome</keyword>
<evidence type="ECO:0000313" key="10">
    <source>
        <dbReference type="Proteomes" id="UP000284021"/>
    </source>
</evidence>
<evidence type="ECO:0000313" key="9">
    <source>
        <dbReference type="EMBL" id="RJG09292.1"/>
    </source>
</evidence>
<keyword evidence="3" id="KW-1003">Cell membrane</keyword>
<proteinExistence type="inferred from homology"/>
<gene>
    <name evidence="9" type="ORF">D3879_22770</name>
</gene>
<evidence type="ECO:0000256" key="1">
    <source>
        <dbReference type="ARBA" id="ARBA00004651"/>
    </source>
</evidence>
<dbReference type="AlphaFoldDB" id="A0A418X9X6"/>
<dbReference type="Proteomes" id="UP000284021">
    <property type="component" value="Unassembled WGS sequence"/>
</dbReference>
<dbReference type="InterPro" id="IPR000515">
    <property type="entry name" value="MetI-like"/>
</dbReference>
<protein>
    <submittedName>
        <fullName evidence="9">ABC transporter permease</fullName>
    </submittedName>
</protein>
<dbReference type="CDD" id="cd06261">
    <property type="entry name" value="TM_PBP2"/>
    <property type="match status" value="1"/>
</dbReference>
<comment type="similarity">
    <text evidence="7">Belongs to the binding-protein-dependent transport system permease family.</text>
</comment>
<feature type="transmembrane region" description="Helical" evidence="7">
    <location>
        <begin position="24"/>
        <end position="47"/>
    </location>
</feature>
<keyword evidence="6 7" id="KW-0472">Membrane</keyword>
<name>A0A418X9X6_9PSED</name>
<dbReference type="Gene3D" id="1.10.3720.10">
    <property type="entry name" value="MetI-like"/>
    <property type="match status" value="1"/>
</dbReference>
<dbReference type="OrthoDB" id="9805884at2"/>
<evidence type="ECO:0000259" key="8">
    <source>
        <dbReference type="PROSITE" id="PS50928"/>
    </source>
</evidence>
<dbReference type="InterPro" id="IPR035906">
    <property type="entry name" value="MetI-like_sf"/>
</dbReference>
<evidence type="ECO:0000256" key="6">
    <source>
        <dbReference type="ARBA" id="ARBA00023136"/>
    </source>
</evidence>
<dbReference type="PROSITE" id="PS50928">
    <property type="entry name" value="ABC_TM1"/>
    <property type="match status" value="1"/>
</dbReference>
<comment type="subcellular location">
    <subcellularLocation>
        <location evidence="1 7">Cell membrane</location>
        <topology evidence="1 7">Multi-pass membrane protein</topology>
    </subcellularLocation>
</comment>
<evidence type="ECO:0000256" key="4">
    <source>
        <dbReference type="ARBA" id="ARBA00022692"/>
    </source>
</evidence>
<dbReference type="GO" id="GO:0055085">
    <property type="term" value="P:transmembrane transport"/>
    <property type="evidence" value="ECO:0007669"/>
    <property type="project" value="InterPro"/>
</dbReference>
<feature type="transmembrane region" description="Helical" evidence="7">
    <location>
        <begin position="140"/>
        <end position="165"/>
    </location>
</feature>
<dbReference type="GO" id="GO:0005886">
    <property type="term" value="C:plasma membrane"/>
    <property type="evidence" value="ECO:0007669"/>
    <property type="project" value="UniProtKB-SubCell"/>
</dbReference>
<keyword evidence="5 7" id="KW-1133">Transmembrane helix</keyword>
<dbReference type="Pfam" id="PF00528">
    <property type="entry name" value="BPD_transp_1"/>
    <property type="match status" value="1"/>
</dbReference>
<feature type="transmembrane region" description="Helical" evidence="7">
    <location>
        <begin position="96"/>
        <end position="120"/>
    </location>
</feature>
<dbReference type="PANTHER" id="PTHR43386">
    <property type="entry name" value="OLIGOPEPTIDE TRANSPORT SYSTEM PERMEASE PROTEIN APPC"/>
    <property type="match status" value="1"/>
</dbReference>
<dbReference type="SUPFAM" id="SSF161098">
    <property type="entry name" value="MetI-like"/>
    <property type="match status" value="1"/>
</dbReference>
<keyword evidence="2 7" id="KW-0813">Transport</keyword>
<dbReference type="EMBL" id="QYUR01000008">
    <property type="protein sequence ID" value="RJG09292.1"/>
    <property type="molecule type" value="Genomic_DNA"/>
</dbReference>
<keyword evidence="4 7" id="KW-0812">Transmembrane</keyword>
<sequence length="293" mass="32423">MSDAKESGRHDAVNEEGRSLRLPLLIWLSIGWLTLLVLVALSGDLWLPYDYQHIDLRARLQPPVWLADGHWGHFFGTDHLGRDVLSRLVTSVQVSLLVALVGTLISALLGTSIGLLATHFRGWVDDLVMIAIDYQASIPFMILALAVVAFFSNSLLLFILLMGLYGWERYARIARGLALSSVQHGYAVAVRTLGASPWRVYGRHILPNIANALIVNMTLNFPQTIMLETSLSFLGLGIQPPMSSLGNMVGGGRDYLMTAWWLATLPALVIFFTTLAFALLGDWVRDRLDPTSR</sequence>
<feature type="transmembrane region" description="Helical" evidence="7">
    <location>
        <begin position="213"/>
        <end position="238"/>
    </location>
</feature>
<evidence type="ECO:0000256" key="7">
    <source>
        <dbReference type="RuleBase" id="RU363032"/>
    </source>
</evidence>
<feature type="transmembrane region" description="Helical" evidence="7">
    <location>
        <begin position="258"/>
        <end position="280"/>
    </location>
</feature>
<accession>A0A418X9X6</accession>
<feature type="domain" description="ABC transmembrane type-1" evidence="8">
    <location>
        <begin position="92"/>
        <end position="281"/>
    </location>
</feature>
<dbReference type="PANTHER" id="PTHR43386:SF25">
    <property type="entry name" value="PEPTIDE ABC TRANSPORTER PERMEASE PROTEIN"/>
    <property type="match status" value="1"/>
</dbReference>
<reference evidence="9 10" key="1">
    <citation type="submission" date="2018-09" db="EMBL/GenBank/DDBJ databases">
        <authorList>
            <person name="Zhu H."/>
        </authorList>
    </citation>
    <scope>NUCLEOTIDE SEQUENCE [LARGE SCALE GENOMIC DNA]</scope>
    <source>
        <strain evidence="9 10">K1S02-6</strain>
    </source>
</reference>
<dbReference type="InterPro" id="IPR050366">
    <property type="entry name" value="BP-dependent_transpt_permease"/>
</dbReference>
<comment type="caution">
    <text evidence="9">The sequence shown here is derived from an EMBL/GenBank/DDBJ whole genome shotgun (WGS) entry which is preliminary data.</text>
</comment>
<evidence type="ECO:0000256" key="5">
    <source>
        <dbReference type="ARBA" id="ARBA00022989"/>
    </source>
</evidence>
<evidence type="ECO:0000256" key="3">
    <source>
        <dbReference type="ARBA" id="ARBA00022475"/>
    </source>
</evidence>
<evidence type="ECO:0000256" key="2">
    <source>
        <dbReference type="ARBA" id="ARBA00022448"/>
    </source>
</evidence>